<dbReference type="PANTHER" id="PTHR22930">
    <property type="match status" value="1"/>
</dbReference>
<keyword evidence="3" id="KW-1185">Reference proteome</keyword>
<dbReference type="Proteomes" id="UP001154282">
    <property type="component" value="Unassembled WGS sequence"/>
</dbReference>
<evidence type="ECO:0000259" key="1">
    <source>
        <dbReference type="Pfam" id="PF26138"/>
    </source>
</evidence>
<name>A0AAV0QKM1_9ROSI</name>
<dbReference type="AlphaFoldDB" id="A0AAV0QKM1"/>
<proteinExistence type="predicted"/>
<feature type="domain" description="DUF8040" evidence="1">
    <location>
        <begin position="1"/>
        <end position="71"/>
    </location>
</feature>
<gene>
    <name evidence="2" type="ORF">LITE_LOCUS43813</name>
</gene>
<dbReference type="InterPro" id="IPR058353">
    <property type="entry name" value="DUF8040"/>
</dbReference>
<dbReference type="Pfam" id="PF26138">
    <property type="entry name" value="DUF8040"/>
    <property type="match status" value="1"/>
</dbReference>
<organism evidence="2 3">
    <name type="scientific">Linum tenue</name>
    <dbReference type="NCBI Taxonomy" id="586396"/>
    <lineage>
        <taxon>Eukaryota</taxon>
        <taxon>Viridiplantae</taxon>
        <taxon>Streptophyta</taxon>
        <taxon>Embryophyta</taxon>
        <taxon>Tracheophyta</taxon>
        <taxon>Spermatophyta</taxon>
        <taxon>Magnoliopsida</taxon>
        <taxon>eudicotyledons</taxon>
        <taxon>Gunneridae</taxon>
        <taxon>Pentapetalae</taxon>
        <taxon>rosids</taxon>
        <taxon>fabids</taxon>
        <taxon>Malpighiales</taxon>
        <taxon>Linaceae</taxon>
        <taxon>Linum</taxon>
    </lineage>
</organism>
<dbReference type="EMBL" id="CAMGYJ010000009">
    <property type="protein sequence ID" value="CAI0546055.1"/>
    <property type="molecule type" value="Genomic_DNA"/>
</dbReference>
<accession>A0AAV0QKM1</accession>
<dbReference type="PANTHER" id="PTHR22930:SF280">
    <property type="entry name" value="OS11G0202600 PROTEIN"/>
    <property type="match status" value="1"/>
</dbReference>
<reference evidence="2" key="1">
    <citation type="submission" date="2022-08" db="EMBL/GenBank/DDBJ databases">
        <authorList>
            <person name="Gutierrez-Valencia J."/>
        </authorList>
    </citation>
    <scope>NUCLEOTIDE SEQUENCE</scope>
</reference>
<evidence type="ECO:0000313" key="2">
    <source>
        <dbReference type="EMBL" id="CAI0546055.1"/>
    </source>
</evidence>
<comment type="caution">
    <text evidence="2">The sequence shown here is derived from an EMBL/GenBank/DDBJ whole genome shotgun (WGS) entry which is preliminary data.</text>
</comment>
<dbReference type="InterPro" id="IPR045249">
    <property type="entry name" value="HARBI1-like"/>
</dbReference>
<sequence>MDKDTFLALCEELKQNGGLKSTTRVTVEEKVAIFLKTIGHANDFRDIAERFQHSTTTISKYFDKVLKVVVKLANKIIVPPNFDNVPDKIVGSRHDPYFKDCIGAIDGVHIDASVPTAEQIPYRGRKATTNQTVVCVCSFDMLFTFVVAGWEGTTNDARILSETVSNPDNKFPMPPRGTYYCLYINKSHVIIY</sequence>
<evidence type="ECO:0000313" key="3">
    <source>
        <dbReference type="Proteomes" id="UP001154282"/>
    </source>
</evidence>
<protein>
    <recommendedName>
        <fullName evidence="1">DUF8040 domain-containing protein</fullName>
    </recommendedName>
</protein>